<dbReference type="Pfam" id="PF05761">
    <property type="entry name" value="5_nucleotid"/>
    <property type="match status" value="1"/>
</dbReference>
<dbReference type="WBParaSite" id="jg10629">
    <property type="protein sequence ID" value="jg10629"/>
    <property type="gene ID" value="jg10629"/>
</dbReference>
<dbReference type="GO" id="GO:0008253">
    <property type="term" value="F:5'-nucleotidase activity"/>
    <property type="evidence" value="ECO:0007669"/>
    <property type="project" value="TreeGrafter"/>
</dbReference>
<dbReference type="AlphaFoldDB" id="A0A915CMS4"/>
<organism evidence="4 5">
    <name type="scientific">Ditylenchus dipsaci</name>
    <dbReference type="NCBI Taxonomy" id="166011"/>
    <lineage>
        <taxon>Eukaryota</taxon>
        <taxon>Metazoa</taxon>
        <taxon>Ecdysozoa</taxon>
        <taxon>Nematoda</taxon>
        <taxon>Chromadorea</taxon>
        <taxon>Rhabditida</taxon>
        <taxon>Tylenchina</taxon>
        <taxon>Tylenchomorpha</taxon>
        <taxon>Sphaerularioidea</taxon>
        <taxon>Anguinidae</taxon>
        <taxon>Anguininae</taxon>
        <taxon>Ditylenchus</taxon>
    </lineage>
</organism>
<keyword evidence="4" id="KW-1185">Reference proteome</keyword>
<dbReference type="PANTHER" id="PTHR12103:SF12">
    <property type="entry name" value="FI20020P1"/>
    <property type="match status" value="1"/>
</dbReference>
<evidence type="ECO:0000256" key="1">
    <source>
        <dbReference type="ARBA" id="ARBA00022723"/>
    </source>
</evidence>
<keyword evidence="3" id="KW-0460">Magnesium</keyword>
<dbReference type="Proteomes" id="UP000887574">
    <property type="component" value="Unplaced"/>
</dbReference>
<dbReference type="SUPFAM" id="SSF56784">
    <property type="entry name" value="HAD-like"/>
    <property type="match status" value="1"/>
</dbReference>
<evidence type="ECO:0000313" key="5">
    <source>
        <dbReference type="WBParaSite" id="jg10629"/>
    </source>
</evidence>
<keyword evidence="2" id="KW-0378">Hydrolase</keyword>
<sequence>MLKCGLRSVPLIRFNRCSSCFTSVAAQLRTNYDKAKEGVNLQQCGQHGITHGLSVYTKSLYELIYDLALARLVHDKKYPQGLLTVTYNIDFAIRGLHYDIENCCLLKVDAFNQIQKGTVFRGKKKLTDEQICDLYGGYSLPDNKDKKLLTQLIDLFSLPWAGLLATTVEYFDENSIEFDPVSLHEDVATSIQKVTAQG</sequence>
<dbReference type="InterPro" id="IPR008380">
    <property type="entry name" value="HAD-SF_hydro_IG_5-nucl"/>
</dbReference>
<name>A0A915CMS4_9BILA</name>
<keyword evidence="1" id="KW-0479">Metal-binding</keyword>
<dbReference type="GO" id="GO:0046872">
    <property type="term" value="F:metal ion binding"/>
    <property type="evidence" value="ECO:0007669"/>
    <property type="project" value="UniProtKB-KW"/>
</dbReference>
<accession>A0A915CMS4</accession>
<evidence type="ECO:0000256" key="2">
    <source>
        <dbReference type="ARBA" id="ARBA00022801"/>
    </source>
</evidence>
<reference evidence="5" key="1">
    <citation type="submission" date="2022-11" db="UniProtKB">
        <authorList>
            <consortium name="WormBaseParasite"/>
        </authorList>
    </citation>
    <scope>IDENTIFICATION</scope>
</reference>
<dbReference type="PANTHER" id="PTHR12103">
    <property type="entry name" value="5'-NUCLEOTIDASE DOMAIN-CONTAINING"/>
    <property type="match status" value="1"/>
</dbReference>
<proteinExistence type="predicted"/>
<evidence type="ECO:0000256" key="3">
    <source>
        <dbReference type="ARBA" id="ARBA00022842"/>
    </source>
</evidence>
<protein>
    <submittedName>
        <fullName evidence="5">Uncharacterized protein</fullName>
    </submittedName>
</protein>
<evidence type="ECO:0000313" key="4">
    <source>
        <dbReference type="Proteomes" id="UP000887574"/>
    </source>
</evidence>
<dbReference type="InterPro" id="IPR036412">
    <property type="entry name" value="HAD-like_sf"/>
</dbReference>